<evidence type="ECO:0000313" key="1">
    <source>
        <dbReference type="EMBL" id="KAF2294792.1"/>
    </source>
</evidence>
<protein>
    <submittedName>
        <fullName evidence="1">Uncharacterized protein</fullName>
    </submittedName>
</protein>
<organism evidence="1 2">
    <name type="scientific">Hevea brasiliensis</name>
    <name type="common">Para rubber tree</name>
    <name type="synonym">Siphonia brasiliensis</name>
    <dbReference type="NCBI Taxonomy" id="3981"/>
    <lineage>
        <taxon>Eukaryota</taxon>
        <taxon>Viridiplantae</taxon>
        <taxon>Streptophyta</taxon>
        <taxon>Embryophyta</taxon>
        <taxon>Tracheophyta</taxon>
        <taxon>Spermatophyta</taxon>
        <taxon>Magnoliopsida</taxon>
        <taxon>eudicotyledons</taxon>
        <taxon>Gunneridae</taxon>
        <taxon>Pentapetalae</taxon>
        <taxon>rosids</taxon>
        <taxon>fabids</taxon>
        <taxon>Malpighiales</taxon>
        <taxon>Euphorbiaceae</taxon>
        <taxon>Crotonoideae</taxon>
        <taxon>Micrandreae</taxon>
        <taxon>Hevea</taxon>
    </lineage>
</organism>
<accession>A0A6A6L0C3</accession>
<evidence type="ECO:0000313" key="2">
    <source>
        <dbReference type="Proteomes" id="UP000467840"/>
    </source>
</evidence>
<keyword evidence="2" id="KW-1185">Reference proteome</keyword>
<reference evidence="1 2" key="1">
    <citation type="journal article" date="2020" name="Mol. Plant">
        <title>The Chromosome-Based Rubber Tree Genome Provides New Insights into Spurge Genome Evolution and Rubber Biosynthesis.</title>
        <authorList>
            <person name="Liu J."/>
            <person name="Shi C."/>
            <person name="Shi C.C."/>
            <person name="Li W."/>
            <person name="Zhang Q.J."/>
            <person name="Zhang Y."/>
            <person name="Li K."/>
            <person name="Lu H.F."/>
            <person name="Shi C."/>
            <person name="Zhu S.T."/>
            <person name="Xiao Z.Y."/>
            <person name="Nan H."/>
            <person name="Yue Y."/>
            <person name="Zhu X.G."/>
            <person name="Wu Y."/>
            <person name="Hong X.N."/>
            <person name="Fan G.Y."/>
            <person name="Tong Y."/>
            <person name="Zhang D."/>
            <person name="Mao C.L."/>
            <person name="Liu Y.L."/>
            <person name="Hao S.J."/>
            <person name="Liu W.Q."/>
            <person name="Lv M.Q."/>
            <person name="Zhang H.B."/>
            <person name="Liu Y."/>
            <person name="Hu-Tang G.R."/>
            <person name="Wang J.P."/>
            <person name="Wang J.H."/>
            <person name="Sun Y.H."/>
            <person name="Ni S.B."/>
            <person name="Chen W.B."/>
            <person name="Zhang X.C."/>
            <person name="Jiao Y.N."/>
            <person name="Eichler E.E."/>
            <person name="Li G.H."/>
            <person name="Liu X."/>
            <person name="Gao L.Z."/>
        </authorList>
    </citation>
    <scope>NUCLEOTIDE SEQUENCE [LARGE SCALE GENOMIC DNA]</scope>
    <source>
        <strain evidence="2">cv. GT1</strain>
        <tissue evidence="1">Leaf</tissue>
    </source>
</reference>
<comment type="caution">
    <text evidence="1">The sequence shown here is derived from an EMBL/GenBank/DDBJ whole genome shotgun (WGS) entry which is preliminary data.</text>
</comment>
<dbReference type="AlphaFoldDB" id="A0A6A6L0C3"/>
<gene>
    <name evidence="1" type="ORF">GH714_018566</name>
</gene>
<dbReference type="Proteomes" id="UP000467840">
    <property type="component" value="Chromosome 7"/>
</dbReference>
<proteinExistence type="predicted"/>
<dbReference type="EMBL" id="JAAGAX010000013">
    <property type="protein sequence ID" value="KAF2294792.1"/>
    <property type="molecule type" value="Genomic_DNA"/>
</dbReference>
<name>A0A6A6L0C3_HEVBR</name>
<sequence>MIEDDEMVAHVVSDSIFRWTPPLPEFVKMTGVGTHSMGLVQLGVVFWDDHGQVLASAVKCLYGSWPLEVSEGISISFVEGLPREWLRLCDARLLGSGESILIVTNDLLIVALEMRLLML</sequence>